<dbReference type="InterPro" id="IPR005706">
    <property type="entry name" value="Ribosomal_uS2_bac/mit/plastid"/>
</dbReference>
<keyword evidence="4" id="KW-0150">Chloroplast</keyword>
<dbReference type="CDD" id="cd01425">
    <property type="entry name" value="RPS2"/>
    <property type="match status" value="1"/>
</dbReference>
<dbReference type="RefSeq" id="YP_003058331.1">
    <property type="nucleotide sequence ID" value="NC_012978.1"/>
</dbReference>
<accession>C7BEZ6</accession>
<dbReference type="AlphaFoldDB" id="C7BEZ6"/>
<evidence type="ECO:0000313" key="4">
    <source>
        <dbReference type="EMBL" id="ACQ90972.1"/>
    </source>
</evidence>
<dbReference type="GeneID" id="8207096"/>
<dbReference type="NCBIfam" id="TIGR01011">
    <property type="entry name" value="rpsB_bact"/>
    <property type="match status" value="1"/>
</dbReference>
<comment type="subcellular location">
    <subcellularLocation>
        <location evidence="2">Plastid</location>
        <location evidence="2">Chloroplast</location>
    </subcellularLocation>
</comment>
<dbReference type="PANTHER" id="PTHR12534">
    <property type="entry name" value="30S RIBOSOMAL PROTEIN S2 PROKARYOTIC AND ORGANELLAR"/>
    <property type="match status" value="1"/>
</dbReference>
<dbReference type="GO" id="GO:0006412">
    <property type="term" value="P:translation"/>
    <property type="evidence" value="ECO:0007669"/>
    <property type="project" value="UniProtKB-UniRule"/>
</dbReference>
<dbReference type="GO" id="GO:0005763">
    <property type="term" value="C:mitochondrial small ribosomal subunit"/>
    <property type="evidence" value="ECO:0007669"/>
    <property type="project" value="TreeGrafter"/>
</dbReference>
<dbReference type="InterPro" id="IPR001865">
    <property type="entry name" value="Ribosomal_uS2"/>
</dbReference>
<evidence type="ECO:0000256" key="2">
    <source>
        <dbReference type="HAMAP-Rule" id="MF_00291"/>
    </source>
</evidence>
<comment type="similarity">
    <text evidence="1 2">Belongs to the universal ribosomal protein uS2 family.</text>
</comment>
<proteinExistence type="inferred from homology"/>
<keyword evidence="2 4" id="KW-0689">Ribosomal protein</keyword>
<dbReference type="Gene3D" id="3.40.50.10490">
    <property type="entry name" value="Glucose-6-phosphate isomerase like protein, domain 1"/>
    <property type="match status" value="1"/>
</dbReference>
<feature type="region of interest" description="Disordered" evidence="3">
    <location>
        <begin position="251"/>
        <end position="282"/>
    </location>
</feature>
<dbReference type="Gene3D" id="1.10.287.610">
    <property type="entry name" value="Helix hairpin bin"/>
    <property type="match status" value="1"/>
</dbReference>
<reference evidence="4" key="1">
    <citation type="journal article" date="2009" name="Mol. Biol. Evol.">
        <title>The chloroplast genomes of the green algae Pedinomonas minor, Parachlorella kessleri, and Oocystis solitaria reveal a shared ancestry between the Pedinomonadales and Chlorellales.</title>
        <authorList>
            <person name="Turmel M."/>
            <person name="Otis C."/>
            <person name="Lemieux C."/>
        </authorList>
    </citation>
    <scope>NUCLEOTIDE SEQUENCE</scope>
</reference>
<sequence>MSQKLTLEDMIKSGMHFGHFTHEWNPRMAPYIYGEKNGRHVLDLVQTHYLLKQVLNFIEESAAQGKTFLFVGTKKQAAPLIAKTALACNSFYVNQRWLGGMLTNWRTIQKSLRKLDEYRQAEQRGDWNFLKKQEVARKKREKQRLEKYLAGLENMNQLPGVVIIIGQPEEIHAVRECRQLAIPTITLLDSNCDPTLADWYIPANDDSVSALRVILDLFENSILSGQTRYREDESFSKTKFLEKKIAKQNVKQSLHRKNSSTVTEKKASKYRSTSTRLRSKQG</sequence>
<gene>
    <name evidence="2 4" type="primary">rps2</name>
</gene>
<organism evidence="4">
    <name type="scientific">Parachlorella kessleri</name>
    <name type="common">Green alga</name>
    <name type="synonym">Chlorella kessleri</name>
    <dbReference type="NCBI Taxonomy" id="3074"/>
    <lineage>
        <taxon>Eukaryota</taxon>
        <taxon>Viridiplantae</taxon>
        <taxon>Chlorophyta</taxon>
        <taxon>core chlorophytes</taxon>
        <taxon>Trebouxiophyceae</taxon>
        <taxon>Chlorellales</taxon>
        <taxon>Chlorellaceae</taxon>
        <taxon>Parachlorella</taxon>
    </lineage>
</organism>
<dbReference type="GO" id="GO:0009507">
    <property type="term" value="C:chloroplast"/>
    <property type="evidence" value="ECO:0007669"/>
    <property type="project" value="UniProtKB-SubCell"/>
</dbReference>
<dbReference type="SUPFAM" id="SSF52313">
    <property type="entry name" value="Ribosomal protein S2"/>
    <property type="match status" value="1"/>
</dbReference>
<evidence type="ECO:0000256" key="3">
    <source>
        <dbReference type="SAM" id="MobiDB-lite"/>
    </source>
</evidence>
<dbReference type="EMBL" id="FJ968741">
    <property type="protein sequence ID" value="ACQ90972.1"/>
    <property type="molecule type" value="Genomic_DNA"/>
</dbReference>
<keyword evidence="2" id="KW-0687">Ribonucleoprotein</keyword>
<dbReference type="InterPro" id="IPR023591">
    <property type="entry name" value="Ribosomal_uS2_flav_dom_sf"/>
</dbReference>
<dbReference type="PANTHER" id="PTHR12534:SF0">
    <property type="entry name" value="SMALL RIBOSOMAL SUBUNIT PROTEIN US2M"/>
    <property type="match status" value="1"/>
</dbReference>
<geneLocation type="chloroplast" evidence="4"/>
<protein>
    <recommendedName>
        <fullName evidence="2">Small ribosomal subunit protein uS2c</fullName>
    </recommendedName>
</protein>
<keyword evidence="4" id="KW-0934">Plastid</keyword>
<dbReference type="GO" id="GO:0003735">
    <property type="term" value="F:structural constituent of ribosome"/>
    <property type="evidence" value="ECO:0007669"/>
    <property type="project" value="InterPro"/>
</dbReference>
<dbReference type="HAMAP" id="MF_00291_B">
    <property type="entry name" value="Ribosomal_uS2_B"/>
    <property type="match status" value="1"/>
</dbReference>
<name>C7BEZ6_PARKE</name>
<evidence type="ECO:0000256" key="1">
    <source>
        <dbReference type="ARBA" id="ARBA00006242"/>
    </source>
</evidence>
<dbReference type="Pfam" id="PF00318">
    <property type="entry name" value="Ribosomal_S2"/>
    <property type="match status" value="1"/>
</dbReference>
<dbReference type="PRINTS" id="PR00395">
    <property type="entry name" value="RIBOSOMALS2"/>
</dbReference>